<dbReference type="EMBL" id="JAGSND010000015">
    <property type="protein sequence ID" value="MBR0599690.1"/>
    <property type="molecule type" value="Genomic_DNA"/>
</dbReference>
<evidence type="ECO:0000313" key="12">
    <source>
        <dbReference type="Proteomes" id="UP000675664"/>
    </source>
</evidence>
<feature type="binding site" evidence="10">
    <location>
        <position position="275"/>
    </location>
    <ligand>
        <name>substrate</name>
    </ligand>
</feature>
<evidence type="ECO:0000256" key="1">
    <source>
        <dbReference type="ARBA" id="ARBA00006774"/>
    </source>
</evidence>
<dbReference type="GO" id="GO:0005737">
    <property type="term" value="C:cytoplasm"/>
    <property type="evidence" value="ECO:0007669"/>
    <property type="project" value="UniProtKB-SubCell"/>
</dbReference>
<feature type="binding site" evidence="10">
    <location>
        <position position="189"/>
    </location>
    <ligand>
        <name>substrate</name>
    </ligand>
</feature>
<dbReference type="EC" id="2.3.1.1" evidence="10"/>
<dbReference type="HAMAP" id="MF_01106">
    <property type="entry name" value="ArgJ"/>
    <property type="match status" value="1"/>
</dbReference>
<dbReference type="AlphaFoldDB" id="A0A8J7W692"/>
<dbReference type="FunFam" id="3.10.20.340:FF:000001">
    <property type="entry name" value="Arginine biosynthesis bifunctional protein ArgJ, chloroplastic"/>
    <property type="match status" value="1"/>
</dbReference>
<evidence type="ECO:0000256" key="10">
    <source>
        <dbReference type="HAMAP-Rule" id="MF_01106"/>
    </source>
</evidence>
<accession>A0A8J7W692</accession>
<evidence type="ECO:0000256" key="9">
    <source>
        <dbReference type="ARBA" id="ARBA00049439"/>
    </source>
</evidence>
<dbReference type="UniPathway" id="UPA00068">
    <property type="reaction ID" value="UER00106"/>
</dbReference>
<comment type="catalytic activity">
    <reaction evidence="9 10">
        <text>N(2)-acetyl-L-ornithine + L-glutamate = N-acetyl-L-glutamate + L-ornithine</text>
        <dbReference type="Rhea" id="RHEA:15349"/>
        <dbReference type="ChEBI" id="CHEBI:29985"/>
        <dbReference type="ChEBI" id="CHEBI:44337"/>
        <dbReference type="ChEBI" id="CHEBI:46911"/>
        <dbReference type="ChEBI" id="CHEBI:57805"/>
        <dbReference type="EC" id="2.3.1.35"/>
    </reaction>
</comment>
<feature type="binding site" evidence="10">
    <location>
        <position position="401"/>
    </location>
    <ligand>
        <name>substrate</name>
    </ligand>
</feature>
<dbReference type="Proteomes" id="UP000675664">
    <property type="component" value="Unassembled WGS sequence"/>
</dbReference>
<reference evidence="11" key="2">
    <citation type="submission" date="2021-04" db="EMBL/GenBank/DDBJ databases">
        <authorList>
            <person name="Liu J."/>
        </authorList>
    </citation>
    <scope>NUCLEOTIDE SEQUENCE</scope>
    <source>
        <strain evidence="11">BAD-6</strain>
    </source>
</reference>
<evidence type="ECO:0000313" key="11">
    <source>
        <dbReference type="EMBL" id="MBR0599690.1"/>
    </source>
</evidence>
<dbReference type="Gene3D" id="3.10.20.340">
    <property type="entry name" value="ArgJ beta chain, C-terminal domain"/>
    <property type="match status" value="1"/>
</dbReference>
<protein>
    <recommendedName>
        <fullName evidence="10">Arginine biosynthesis bifunctional protein ArgJ</fullName>
    </recommendedName>
    <domain>
        <recommendedName>
            <fullName evidence="10">Glutamate N-acetyltransferase</fullName>
            <ecNumber evidence="10">2.3.1.35</ecNumber>
        </recommendedName>
        <alternativeName>
            <fullName evidence="10">Ornithine acetyltransferase</fullName>
            <shortName evidence="10">OATase</shortName>
        </alternativeName>
        <alternativeName>
            <fullName evidence="10">Ornithine transacetylase</fullName>
        </alternativeName>
    </domain>
    <domain>
        <recommendedName>
            <fullName evidence="10">Amino-acid acetyltransferase</fullName>
            <ecNumber evidence="10">2.3.1.1</ecNumber>
        </recommendedName>
        <alternativeName>
            <fullName evidence="10">N-acetylglutamate synthase</fullName>
            <shortName evidence="10">AGSase</shortName>
        </alternativeName>
    </domain>
    <component>
        <recommendedName>
            <fullName evidence="10">Arginine biosynthesis bifunctional protein ArgJ alpha chain</fullName>
        </recommendedName>
    </component>
    <component>
        <recommendedName>
            <fullName evidence="10">Arginine biosynthesis bifunctional protein ArgJ beta chain</fullName>
        </recommendedName>
    </component>
</protein>
<keyword evidence="7 10" id="KW-0511">Multifunctional enzyme</keyword>
<dbReference type="InterPro" id="IPR002813">
    <property type="entry name" value="Arg_biosynth_ArgJ"/>
</dbReference>
<comment type="catalytic activity">
    <reaction evidence="10">
        <text>L-glutamate + acetyl-CoA = N-acetyl-L-glutamate + CoA + H(+)</text>
        <dbReference type="Rhea" id="RHEA:24292"/>
        <dbReference type="ChEBI" id="CHEBI:15378"/>
        <dbReference type="ChEBI" id="CHEBI:29985"/>
        <dbReference type="ChEBI" id="CHEBI:44337"/>
        <dbReference type="ChEBI" id="CHEBI:57287"/>
        <dbReference type="ChEBI" id="CHEBI:57288"/>
        <dbReference type="EC" id="2.3.1.1"/>
    </reaction>
</comment>
<dbReference type="GO" id="GO:0004042">
    <property type="term" value="F:L-glutamate N-acetyltransferase activity"/>
    <property type="evidence" value="ECO:0007669"/>
    <property type="project" value="UniProtKB-UniRule"/>
</dbReference>
<evidence type="ECO:0000256" key="8">
    <source>
        <dbReference type="ARBA" id="ARBA00023315"/>
    </source>
</evidence>
<comment type="subcellular location">
    <subcellularLocation>
        <location evidence="10">Cytoplasm</location>
    </subcellularLocation>
</comment>
<dbReference type="Pfam" id="PF01960">
    <property type="entry name" value="ArgJ"/>
    <property type="match status" value="1"/>
</dbReference>
<evidence type="ECO:0000256" key="5">
    <source>
        <dbReference type="ARBA" id="ARBA00022679"/>
    </source>
</evidence>
<keyword evidence="8 10" id="KW-0012">Acyltransferase</keyword>
<evidence type="ECO:0000256" key="4">
    <source>
        <dbReference type="ARBA" id="ARBA00022605"/>
    </source>
</evidence>
<dbReference type="RefSeq" id="WP_227019829.1">
    <property type="nucleotide sequence ID" value="NZ_JAGSND010000015.1"/>
</dbReference>
<feature type="site" description="Involved in the stabilization of negative charge on the oxyanion by the formation of the oxyanion hole" evidence="10">
    <location>
        <position position="115"/>
    </location>
</feature>
<feature type="active site" description="Nucleophile" evidence="10">
    <location>
        <position position="189"/>
    </location>
</feature>
<feature type="chain" id="PRO_5035347168" description="Arginine biosynthesis bifunctional protein ArgJ beta chain" evidence="10">
    <location>
        <begin position="189"/>
        <end position="406"/>
    </location>
</feature>
<dbReference type="Gene3D" id="3.60.70.12">
    <property type="entry name" value="L-amino peptidase D-ALA esterase/amidase"/>
    <property type="match status" value="1"/>
</dbReference>
<dbReference type="GO" id="GO:0006526">
    <property type="term" value="P:L-arginine biosynthetic process"/>
    <property type="evidence" value="ECO:0007669"/>
    <property type="project" value="UniProtKB-UniRule"/>
</dbReference>
<dbReference type="GO" id="GO:0004358">
    <property type="term" value="F:L-glutamate N-acetyltransferase activity, acting on acetyl-L-ornithine as donor"/>
    <property type="evidence" value="ECO:0007669"/>
    <property type="project" value="UniProtKB-UniRule"/>
</dbReference>
<gene>
    <name evidence="10 11" type="primary">argJ</name>
    <name evidence="11" type="ORF">KCX82_17525</name>
</gene>
<sequence>MYIEYINGGVCAPKGFQASGVHCGIRRNKTKKDLALIVSDVMCNAAAIYTTNKVKGAPITVTQHNIQDGRAKAVICNSGNANTCAPNGIEIAKQTCGLLAKELGIKPEDIIISSTGVIGMPLSIEPFETGIPKLVKKLSYEGSDMAAHGIMTTDTLKKECAVSVVIGNKVCHIGGIAKGSGMIHPNMATMLCYLTTDVEITPEMLKKALLRDVADTFNQVSVDGDTSTNDTVAIMANGLAGNTPIDSEGEDFDEFCKALNYVTAVLAKAIAKDGEGATKLLECIVSGAPDKQTARVISKSVITSSLFKSAMFGEDANWGRALCAIGYADAQFDVTKVDIVLSSSKGNVEVCKGAGYNFFSEEEASQILGESEIKILVSLNQGDEKARAWGCDLTYNYVKINGNYRT</sequence>
<comment type="function">
    <text evidence="10">Catalyzes two activities which are involved in the cyclic version of arginine biosynthesis: the synthesis of N-acetylglutamate from glutamate and acetyl-CoA as the acetyl donor, and of ornithine by transacetylation between N(2)-acetylornithine and glutamate.</text>
</comment>
<feature type="site" description="Cleavage; by autolysis" evidence="10">
    <location>
        <begin position="188"/>
        <end position="189"/>
    </location>
</feature>
<dbReference type="FunFam" id="3.60.70.12:FF:000001">
    <property type="entry name" value="Arginine biosynthesis bifunctional protein ArgJ, chloroplastic"/>
    <property type="match status" value="1"/>
</dbReference>
<feature type="binding site" evidence="10">
    <location>
        <position position="152"/>
    </location>
    <ligand>
        <name>substrate</name>
    </ligand>
</feature>
<dbReference type="InterPro" id="IPR042195">
    <property type="entry name" value="ArgJ_beta_C"/>
</dbReference>
<name>A0A8J7W692_9FIRM</name>
<dbReference type="InterPro" id="IPR016117">
    <property type="entry name" value="ArgJ-like_dom_sf"/>
</dbReference>
<comment type="subunit">
    <text evidence="2 10">Heterotetramer of two alpha and two beta chains.</text>
</comment>
<evidence type="ECO:0000256" key="7">
    <source>
        <dbReference type="ARBA" id="ARBA00023268"/>
    </source>
</evidence>
<comment type="pathway">
    <text evidence="10">Amino-acid biosynthesis; L-arginine biosynthesis; L-ornithine and N-acetyl-L-glutamate from L-glutamate and N(2)-acetyl-L-ornithine (cyclic): step 1/1.</text>
</comment>
<dbReference type="PANTHER" id="PTHR23100">
    <property type="entry name" value="ARGININE BIOSYNTHESIS BIFUNCTIONAL PROTEIN ARGJ"/>
    <property type="match status" value="1"/>
</dbReference>
<comment type="similarity">
    <text evidence="1 10">Belongs to the ArgJ family.</text>
</comment>
<keyword evidence="6 10" id="KW-0068">Autocatalytic cleavage</keyword>
<keyword evidence="4 10" id="KW-0028">Amino-acid biosynthesis</keyword>
<feature type="chain" id="PRO_5035347167" description="Arginine biosynthesis bifunctional protein ArgJ alpha chain" evidence="10">
    <location>
        <begin position="1"/>
        <end position="188"/>
    </location>
</feature>
<comment type="pathway">
    <text evidence="10">Amino-acid biosynthesis; L-arginine biosynthesis; N(2)-acetyl-L-ornithine from L-glutamate: step 1/4.</text>
</comment>
<dbReference type="NCBIfam" id="TIGR00120">
    <property type="entry name" value="ArgJ"/>
    <property type="match status" value="1"/>
</dbReference>
<keyword evidence="3 10" id="KW-0055">Arginine biosynthesis</keyword>
<keyword evidence="5 10" id="KW-0808">Transferase</keyword>
<organism evidence="11 12">
    <name type="scientific">Sinanaerobacter chloroacetimidivorans</name>
    <dbReference type="NCBI Taxonomy" id="2818044"/>
    <lineage>
        <taxon>Bacteria</taxon>
        <taxon>Bacillati</taxon>
        <taxon>Bacillota</taxon>
        <taxon>Clostridia</taxon>
        <taxon>Peptostreptococcales</taxon>
        <taxon>Anaerovoracaceae</taxon>
        <taxon>Sinanaerobacter</taxon>
    </lineage>
</organism>
<feature type="site" description="Involved in the stabilization of negative charge on the oxyanion by the formation of the oxyanion hole" evidence="10">
    <location>
        <position position="116"/>
    </location>
</feature>
<evidence type="ECO:0000256" key="6">
    <source>
        <dbReference type="ARBA" id="ARBA00022813"/>
    </source>
</evidence>
<dbReference type="CDD" id="cd02152">
    <property type="entry name" value="OAT"/>
    <property type="match status" value="1"/>
</dbReference>
<evidence type="ECO:0000256" key="2">
    <source>
        <dbReference type="ARBA" id="ARBA00011475"/>
    </source>
</evidence>
<keyword evidence="10" id="KW-0963">Cytoplasm</keyword>
<dbReference type="NCBIfam" id="NF003802">
    <property type="entry name" value="PRK05388.1"/>
    <property type="match status" value="1"/>
</dbReference>
<dbReference type="PANTHER" id="PTHR23100:SF0">
    <property type="entry name" value="ARGININE BIOSYNTHESIS BIFUNCTIONAL PROTEIN ARGJ, MITOCHONDRIAL"/>
    <property type="match status" value="1"/>
</dbReference>
<dbReference type="EC" id="2.3.1.35" evidence="10"/>
<feature type="binding site" evidence="10">
    <location>
        <position position="406"/>
    </location>
    <ligand>
        <name>substrate</name>
    </ligand>
</feature>
<comment type="caution">
    <text evidence="11">The sequence shown here is derived from an EMBL/GenBank/DDBJ whole genome shotgun (WGS) entry which is preliminary data.</text>
</comment>
<reference evidence="11" key="1">
    <citation type="submission" date="2021-04" db="EMBL/GenBank/DDBJ databases">
        <title>Sinoanaerobacter chloroacetimidivorans sp. nov., an obligate anaerobic bacterium isolated from anaerobic sludge.</title>
        <authorList>
            <person name="Bao Y."/>
        </authorList>
    </citation>
    <scope>NUCLEOTIDE SEQUENCE</scope>
    <source>
        <strain evidence="11">BAD-6</strain>
    </source>
</reference>
<dbReference type="GO" id="GO:0006592">
    <property type="term" value="P:ornithine biosynthetic process"/>
    <property type="evidence" value="ECO:0007669"/>
    <property type="project" value="TreeGrafter"/>
</dbReference>
<dbReference type="SUPFAM" id="SSF56266">
    <property type="entry name" value="DmpA/ArgJ-like"/>
    <property type="match status" value="1"/>
</dbReference>
<keyword evidence="12" id="KW-1185">Reference proteome</keyword>
<evidence type="ECO:0000256" key="3">
    <source>
        <dbReference type="ARBA" id="ARBA00022571"/>
    </source>
</evidence>
<proteinExistence type="inferred from homology"/>
<feature type="binding site" evidence="10">
    <location>
        <position position="178"/>
    </location>
    <ligand>
        <name>substrate</name>
    </ligand>
</feature>